<reference evidence="2 3" key="1">
    <citation type="submission" date="2023-09" db="EMBL/GenBank/DDBJ databases">
        <title>Nesidiocoris tenuis whole genome shotgun sequence.</title>
        <authorList>
            <person name="Shibata T."/>
            <person name="Shimoda M."/>
            <person name="Kobayashi T."/>
            <person name="Uehara T."/>
        </authorList>
    </citation>
    <scope>NUCLEOTIDE SEQUENCE [LARGE SCALE GENOMIC DNA]</scope>
    <source>
        <strain evidence="2 3">Japan</strain>
    </source>
</reference>
<feature type="compositionally biased region" description="Polar residues" evidence="1">
    <location>
        <begin position="150"/>
        <end position="161"/>
    </location>
</feature>
<feature type="compositionally biased region" description="Polar residues" evidence="1">
    <location>
        <begin position="635"/>
        <end position="646"/>
    </location>
</feature>
<feature type="region of interest" description="Disordered" evidence="1">
    <location>
        <begin position="765"/>
        <end position="796"/>
    </location>
</feature>
<dbReference type="PANTHER" id="PTHR12460">
    <property type="entry name" value="CYCLIN-DEPENDENT KINASE INHIBITOR-RELATED PROTEIN"/>
    <property type="match status" value="1"/>
</dbReference>
<feature type="region of interest" description="Disordered" evidence="1">
    <location>
        <begin position="1241"/>
        <end position="1271"/>
    </location>
</feature>
<feature type="compositionally biased region" description="Basic and acidic residues" evidence="1">
    <location>
        <begin position="714"/>
        <end position="723"/>
    </location>
</feature>
<protein>
    <submittedName>
        <fullName evidence="2">Uncharacterized protein</fullName>
    </submittedName>
</protein>
<feature type="compositionally biased region" description="Basic and acidic residues" evidence="1">
    <location>
        <begin position="774"/>
        <end position="787"/>
    </location>
</feature>
<feature type="region of interest" description="Disordered" evidence="1">
    <location>
        <begin position="673"/>
        <end position="728"/>
    </location>
</feature>
<evidence type="ECO:0000313" key="3">
    <source>
        <dbReference type="Proteomes" id="UP001307889"/>
    </source>
</evidence>
<feature type="compositionally biased region" description="Polar residues" evidence="1">
    <location>
        <begin position="570"/>
        <end position="584"/>
    </location>
</feature>
<accession>A0ABN7ANF5</accession>
<feature type="compositionally biased region" description="Polar residues" evidence="1">
    <location>
        <begin position="1524"/>
        <end position="1534"/>
    </location>
</feature>
<organism evidence="2 3">
    <name type="scientific">Nesidiocoris tenuis</name>
    <dbReference type="NCBI Taxonomy" id="355587"/>
    <lineage>
        <taxon>Eukaryota</taxon>
        <taxon>Metazoa</taxon>
        <taxon>Ecdysozoa</taxon>
        <taxon>Arthropoda</taxon>
        <taxon>Hexapoda</taxon>
        <taxon>Insecta</taxon>
        <taxon>Pterygota</taxon>
        <taxon>Neoptera</taxon>
        <taxon>Paraneoptera</taxon>
        <taxon>Hemiptera</taxon>
        <taxon>Heteroptera</taxon>
        <taxon>Panheteroptera</taxon>
        <taxon>Cimicomorpha</taxon>
        <taxon>Miridae</taxon>
        <taxon>Dicyphina</taxon>
        <taxon>Nesidiocoris</taxon>
    </lineage>
</organism>
<feature type="compositionally biased region" description="Acidic residues" evidence="1">
    <location>
        <begin position="278"/>
        <end position="296"/>
    </location>
</feature>
<feature type="compositionally biased region" description="Basic residues" evidence="1">
    <location>
        <begin position="140"/>
        <end position="149"/>
    </location>
</feature>
<feature type="compositionally biased region" description="Polar residues" evidence="1">
    <location>
        <begin position="185"/>
        <end position="198"/>
    </location>
</feature>
<feature type="region of interest" description="Disordered" evidence="1">
    <location>
        <begin position="1524"/>
        <end position="1552"/>
    </location>
</feature>
<feature type="compositionally biased region" description="Polar residues" evidence="1">
    <location>
        <begin position="596"/>
        <end position="608"/>
    </location>
</feature>
<feature type="compositionally biased region" description="Low complexity" evidence="1">
    <location>
        <begin position="1108"/>
        <end position="1131"/>
    </location>
</feature>
<keyword evidence="3" id="KW-1185">Reference proteome</keyword>
<feature type="region of interest" description="Disordered" evidence="1">
    <location>
        <begin position="83"/>
        <end position="313"/>
    </location>
</feature>
<feature type="compositionally biased region" description="Basic and acidic residues" evidence="1">
    <location>
        <begin position="618"/>
        <end position="632"/>
    </location>
</feature>
<feature type="region of interest" description="Disordered" evidence="1">
    <location>
        <begin position="1106"/>
        <end position="1141"/>
    </location>
</feature>
<dbReference type="EMBL" id="AP028912">
    <property type="protein sequence ID" value="BES92959.1"/>
    <property type="molecule type" value="Genomic_DNA"/>
</dbReference>
<name>A0ABN7ANF5_9HEMI</name>
<proteinExistence type="predicted"/>
<dbReference type="PANTHER" id="PTHR12460:SF0">
    <property type="entry name" value="CID DOMAIN-CONTAINING PROTEIN-RELATED"/>
    <property type="match status" value="1"/>
</dbReference>
<evidence type="ECO:0000256" key="1">
    <source>
        <dbReference type="SAM" id="MobiDB-lite"/>
    </source>
</evidence>
<dbReference type="Proteomes" id="UP001307889">
    <property type="component" value="Chromosome 4"/>
</dbReference>
<feature type="compositionally biased region" description="Pro residues" evidence="1">
    <location>
        <begin position="1250"/>
        <end position="1270"/>
    </location>
</feature>
<feature type="region of interest" description="Disordered" evidence="1">
    <location>
        <begin position="471"/>
        <end position="646"/>
    </location>
</feature>
<gene>
    <name evidence="2" type="ORF">NTJ_05769</name>
</gene>
<evidence type="ECO:0000313" key="2">
    <source>
        <dbReference type="EMBL" id="BES92959.1"/>
    </source>
</evidence>
<feature type="compositionally biased region" description="Polar residues" evidence="1">
    <location>
        <begin position="1132"/>
        <end position="1141"/>
    </location>
</feature>
<feature type="compositionally biased region" description="Polar residues" evidence="1">
    <location>
        <begin position="297"/>
        <end position="313"/>
    </location>
</feature>
<sequence length="1552" mass="169729">MSGEGGTGSALELVKCNLSELPSCLCASTYSEEGSGRRKRVSNEPDISPEEVFLCTWRRILSCEPTLIDRLIRRSRIAIKMGPKRVNKPSANGSSGVKRKREPDACTSSGPAKKMKVNPSKGIGGKGKKKLTGKAGPKNMGKKGQKKNTNRVSARLSSSKAKTPPCSLRSGRTLADIIKKKRMKATNSNTSEDANSIDDSPAEESVSKKAPKKVMAKPQQLNTAKALLRKNGNKSEGGASGSDDPEMKKQRRKRKKRDSMWVRAKRPLKKKDLSIQEGADEEEESSGEDEDDDDDNGQISDVSMVSSATQDSGLLSRKIKTEILSDSSLSKTEDVPKATIVVRQSTDDAFACCDNLPMEVARLNSDKKLDTVDSLNNIVIGNDEVKTEDSKVVTTIKSEDGLDSIDGFVVEKSSLCVKEETSMAVAPVNEGSSSSATDCAEVKNELVSDDSEELEGNKENICCVVNTKTCDSGSEPGGVSDPHPLDAEAVEEPPQIKDTFSLRTDSTPKAADGTIQMTDVKSLSRDGDASALQNDGSLCPAVGSDACRNDSTERSCAPNSVPLPEKESTILPNENRLPSTNGNAVKNLEDSKPDADSTTCDNPTTTLDDSFGDLSLRLSEDDLVTDKEHDEAMPDSTNASQDQAVPLTTLSDSLKALVDAEGTVTVKSEILEDPVRSCREESLEDLTEEQKQRKESMLQAIGLQPLSSASGEALEEKPPKRSDGYTGTLKAVIKLNRTGDKKHMVYKRTEGDLASSDKLEYRICSKTSSGEPVSDDRKIASSEHSEASDDDEEGISKEPKLIIPEKSSSFSIHPDRLCSDVCSYCFGKFGSLDTPCHVAQLKGDERQRKILENEPHLTGESCLCDACYRFVDRKANFPEKLRVGKLKPPAQASTCCVTHCEEPATRTIKRKWLIKLKKSITNKLDIDIDKMGHGVYYPLCTQHHYWVEYFTVCGICRKRLNRNNLFSLGAEADRLNLMLAEDGIPARLSVNLFLCKLCRYYADLRLKYPDPNAIPCSNQPFYKNYRRKILISLDMPVSDSEDELIQPVKEPMKMEGGRDDGKNPDDVMSLSGLATLLGDQPQQQARIQVKFGNVNIGTLSNLNIGQQAGSSASTSTSAARTAPTTSAHASSNLNGASASHSNESTYPDIALIANLEYQGPNTPDGSWERYNSTLQFDKKTKQLWTELQRPYGSQTSFLRHLVMLERVWRDGYLVLAPEADEAASRYITSARNRIRAFETQPPKMSKIVPTPAPKVPSPVPPPPNSNPAPSPAAVVSQVATAVRVPISSTTSVSRPAPNITVRKLQTPSTVTHPFPLLPNTGEIEVTTIRAAKPTPSVQKPIVVTSTAQPSQPRIISTASLSTGQMGQQIPHLPSQQRPRLQMINQQQLKKLTPLDRAKSLVRMAPMYQQIQQHSTQADKRAPASDVRFPGNKALNFIPPLVRLPQMQPTHFYQPPLQGLHQQQQQQQQQHIIQQINQHAFFQSQQQQRMAIPKLPRNLTVMSMPARSSGPQAITLSHAGITIEKQSAPSTSRSSALPIERPSISVFREPTTP</sequence>
<feature type="compositionally biased region" description="Basic residues" evidence="1">
    <location>
        <begin position="249"/>
        <end position="269"/>
    </location>
</feature>